<keyword evidence="3" id="KW-0347">Helicase</keyword>
<feature type="compositionally biased region" description="Polar residues" evidence="5">
    <location>
        <begin position="601"/>
        <end position="612"/>
    </location>
</feature>
<keyword evidence="4" id="KW-0067">ATP-binding</keyword>
<dbReference type="GO" id="GO:0071897">
    <property type="term" value="P:DNA biosynthetic process"/>
    <property type="evidence" value="ECO:0007669"/>
    <property type="project" value="UniProtKB-ARBA"/>
</dbReference>
<dbReference type="PROSITE" id="PS51218">
    <property type="entry name" value="SF3_HELICASE_2"/>
    <property type="match status" value="1"/>
</dbReference>
<evidence type="ECO:0000259" key="6">
    <source>
        <dbReference type="PROSITE" id="PS50507"/>
    </source>
</evidence>
<dbReference type="GO" id="GO:0004197">
    <property type="term" value="F:cysteine-type endopeptidase activity"/>
    <property type="evidence" value="ECO:0007669"/>
    <property type="project" value="InterPro"/>
</dbReference>
<dbReference type="CDD" id="cd23169">
    <property type="entry name" value="ps-ssRNAv-Picornavirales"/>
    <property type="match status" value="1"/>
</dbReference>
<feature type="region of interest" description="Disordered" evidence="5">
    <location>
        <begin position="597"/>
        <end position="617"/>
    </location>
</feature>
<evidence type="ECO:0000259" key="8">
    <source>
        <dbReference type="PROSITE" id="PS51874"/>
    </source>
</evidence>
<dbReference type="Pfam" id="PF00910">
    <property type="entry name" value="RNA_helicase"/>
    <property type="match status" value="1"/>
</dbReference>
<dbReference type="Pfam" id="PF12264">
    <property type="entry name" value="Waikav_capsid_1"/>
    <property type="match status" value="1"/>
</dbReference>
<evidence type="ECO:0000256" key="4">
    <source>
        <dbReference type="ARBA" id="ARBA00022840"/>
    </source>
</evidence>
<dbReference type="InterPro" id="IPR033703">
    <property type="entry name" value="Rhv-like"/>
</dbReference>
<dbReference type="PROSITE" id="PS50507">
    <property type="entry name" value="RDRP_SSRNA_POS"/>
    <property type="match status" value="1"/>
</dbReference>
<dbReference type="Gene3D" id="2.40.10.10">
    <property type="entry name" value="Trypsin-like serine proteases"/>
    <property type="match status" value="1"/>
</dbReference>
<dbReference type="SUPFAM" id="SSF50494">
    <property type="entry name" value="Trypsin-like serine proteases"/>
    <property type="match status" value="1"/>
</dbReference>
<dbReference type="GO" id="GO:0006351">
    <property type="term" value="P:DNA-templated transcription"/>
    <property type="evidence" value="ECO:0007669"/>
    <property type="project" value="InterPro"/>
</dbReference>
<feature type="domain" description="Peptidase C3" evidence="8">
    <location>
        <begin position="2191"/>
        <end position="2412"/>
    </location>
</feature>
<evidence type="ECO:0000256" key="3">
    <source>
        <dbReference type="ARBA" id="ARBA00022806"/>
    </source>
</evidence>
<organism evidence="9">
    <name type="scientific">Ceratitis capitata</name>
    <name type="common">Mediterranean fruit fly</name>
    <name type="synonym">Tephritis capitata</name>
    <dbReference type="NCBI Taxonomy" id="7213"/>
    <lineage>
        <taxon>Eukaryota</taxon>
        <taxon>Metazoa</taxon>
        <taxon>Ecdysozoa</taxon>
        <taxon>Arthropoda</taxon>
        <taxon>Hexapoda</taxon>
        <taxon>Insecta</taxon>
        <taxon>Pterygota</taxon>
        <taxon>Neoptera</taxon>
        <taxon>Endopterygota</taxon>
        <taxon>Diptera</taxon>
        <taxon>Brachycera</taxon>
        <taxon>Muscomorpha</taxon>
        <taxon>Tephritoidea</taxon>
        <taxon>Tephritidae</taxon>
        <taxon>Ceratitis</taxon>
        <taxon>Ceratitis</taxon>
    </lineage>
</organism>
<dbReference type="InterPro" id="IPR043504">
    <property type="entry name" value="Peptidase_S1_PA_chymotrypsin"/>
</dbReference>
<reference evidence="9" key="1">
    <citation type="submission" date="2013-07" db="EMBL/GenBank/DDBJ databases">
        <authorList>
            <person name="Geib S."/>
        </authorList>
    </citation>
    <scope>NUCLEOTIDE SEQUENCE</scope>
</reference>
<feature type="domain" description="SF3 helicase" evidence="7">
    <location>
        <begin position="1561"/>
        <end position="1736"/>
    </location>
</feature>
<keyword evidence="2" id="KW-0378">Hydrolase</keyword>
<dbReference type="InterPro" id="IPR044067">
    <property type="entry name" value="PCV_3C_PRO"/>
</dbReference>
<dbReference type="InterPro" id="IPR014759">
    <property type="entry name" value="Helicase_SF3_ssRNA_vir"/>
</dbReference>
<reference evidence="9" key="2">
    <citation type="journal article" date="2014" name="BMC Genomics">
        <title>A genomic perspective to assessing quality of mass-reared SIT flies used in Mediterranean fruit fly (Ceratitis capitata) eradication in California.</title>
        <authorList>
            <person name="Calla B."/>
            <person name="Hall B."/>
            <person name="Hou S."/>
            <person name="Geib S.M."/>
        </authorList>
    </citation>
    <scope>NUCLEOTIDE SEQUENCE</scope>
</reference>
<evidence type="ECO:0000256" key="1">
    <source>
        <dbReference type="ARBA" id="ARBA00020107"/>
    </source>
</evidence>
<feature type="domain" description="RdRp catalytic" evidence="6">
    <location>
        <begin position="2713"/>
        <end position="2852"/>
    </location>
</feature>
<name>W8BTE9_CERCA</name>
<gene>
    <name evidence="9" type="primary">POLG</name>
</gene>
<dbReference type="EMBL" id="GAMC01001920">
    <property type="protein sequence ID" value="JAC04636.1"/>
    <property type="molecule type" value="mRNA"/>
</dbReference>
<dbReference type="InterPro" id="IPR043128">
    <property type="entry name" value="Rev_trsase/Diguanyl_cyclase"/>
</dbReference>
<dbReference type="GO" id="GO:0005524">
    <property type="term" value="F:ATP binding"/>
    <property type="evidence" value="ECO:0007669"/>
    <property type="project" value="UniProtKB-KW"/>
</dbReference>
<evidence type="ECO:0000256" key="2">
    <source>
        <dbReference type="ARBA" id="ARBA00022801"/>
    </source>
</evidence>
<dbReference type="GO" id="GO:0003723">
    <property type="term" value="F:RNA binding"/>
    <property type="evidence" value="ECO:0007669"/>
    <property type="project" value="InterPro"/>
</dbReference>
<dbReference type="Pfam" id="PF00680">
    <property type="entry name" value="RdRP_1"/>
    <property type="match status" value="1"/>
</dbReference>
<dbReference type="Pfam" id="PF08762">
    <property type="entry name" value="CRPV_capsid"/>
    <property type="match status" value="1"/>
</dbReference>
<dbReference type="GO" id="GO:0003968">
    <property type="term" value="F:RNA-directed RNA polymerase activity"/>
    <property type="evidence" value="ECO:0007669"/>
    <property type="project" value="InterPro"/>
</dbReference>
<dbReference type="CDD" id="cd00205">
    <property type="entry name" value="rhv_like"/>
    <property type="match status" value="2"/>
</dbReference>
<dbReference type="Gene3D" id="3.30.70.270">
    <property type="match status" value="1"/>
</dbReference>
<dbReference type="InterPro" id="IPR014872">
    <property type="entry name" value="Dicistrovirus_capsid-polyPr_C"/>
</dbReference>
<evidence type="ECO:0000256" key="5">
    <source>
        <dbReference type="SAM" id="MobiDB-lite"/>
    </source>
</evidence>
<dbReference type="GO" id="GO:0003724">
    <property type="term" value="F:RNA helicase activity"/>
    <property type="evidence" value="ECO:0007669"/>
    <property type="project" value="InterPro"/>
</dbReference>
<dbReference type="GO" id="GO:0039694">
    <property type="term" value="P:viral RNA genome replication"/>
    <property type="evidence" value="ECO:0007669"/>
    <property type="project" value="InterPro"/>
</dbReference>
<protein>
    <recommendedName>
        <fullName evidence="1">Genome polyprotein</fullName>
    </recommendedName>
</protein>
<dbReference type="InterPro" id="IPR001205">
    <property type="entry name" value="RNA-dir_pol_C"/>
</dbReference>
<dbReference type="Gene3D" id="2.60.120.20">
    <property type="match status" value="3"/>
</dbReference>
<dbReference type="InterPro" id="IPR009003">
    <property type="entry name" value="Peptidase_S1_PA"/>
</dbReference>
<evidence type="ECO:0000313" key="9">
    <source>
        <dbReference type="EMBL" id="JAC04636.1"/>
    </source>
</evidence>
<dbReference type="InterPro" id="IPR029053">
    <property type="entry name" value="Viral_coat"/>
</dbReference>
<dbReference type="PROSITE" id="PS51874">
    <property type="entry name" value="PCV_3C_PRO"/>
    <property type="match status" value="1"/>
</dbReference>
<accession>W8BTE9</accession>
<keyword evidence="4" id="KW-0547">Nucleotide-binding</keyword>
<proteinExistence type="evidence at transcript level"/>
<dbReference type="SUPFAM" id="SSF88633">
    <property type="entry name" value="Positive stranded ssRNA viruses"/>
    <property type="match status" value="3"/>
</dbReference>
<dbReference type="InterPro" id="IPR043502">
    <property type="entry name" value="DNA/RNA_pol_sf"/>
</dbReference>
<dbReference type="SUPFAM" id="SSF56672">
    <property type="entry name" value="DNA/RNA polymerases"/>
    <property type="match status" value="1"/>
</dbReference>
<dbReference type="InterPro" id="IPR000605">
    <property type="entry name" value="Helicase_SF3_ssDNA/RNA_vir"/>
</dbReference>
<dbReference type="InterPro" id="IPR007094">
    <property type="entry name" value="RNA-dir_pol_PSvirus"/>
</dbReference>
<sequence>MAAINNNSLNGRDWESLNDWVSDVEGDVSTVTVEEAKCDKLVGALRRKNVHRELVFSPSEPSKILVRFDKRQYALDLKQAVKSNTAILAVKKLLAEYESVGKLTAASHVYLKHALRHRKTALQRVIFRDNYPRIVRGMYKKNYIYSFIKSCVSSKAKLSFRKRAERTYLNQMYVQALANNRFAELSVDDADEIQNLASEIIIDEDPISHEVKRCLIKTSRGLEDLTKLVDHNLMEIKEEAPPRNIFLLNKLHNIINYLAEQRKKLAYRMDLSPIDGIEPGQEPEQFEMVDIPLDPNRNPYQSTIQPEMMSEEEPEQQQEAGPVVLNALQQDQVEVTMPVDNDMFWIKNSTSDVVVDEKHASSMEILATRFVWKSSDPVGSKLFSIDLPVETISNNMTHPAAMMFGQYAYWNGDIKIRIHINTTPFHVGKLIFSWYYSQKFDKNQDQRDNIASSVQLPNVCYNASVGDDVVLEVPFRNYRSMLCTRQRAGNSLSLYLGTLRCHVFNPLTLNVATNVDGYVHVSFINSKFTGICPRKNIQPEMDVKSLVKVAEKTLKVVDAVVNMDNPPVVAPPQMFTPQFTDSFATGRNDVTNVHSLRLDPTGQTQHPAGSSSSKHETSIKNIINRWGLLRTVNWKASDTQGATLLTLPATPELEYSEYFPVTYRSGVATVNAAVLPPVSAISIINAFNRGSLEYKFEIIASRYHTGALLASFTPVLKNVVLKEALQSYNTTLDVGNVTEYIFKVPYINERPYNPRFNREISDIVSPQLTPIGEVNLFVLNQLRNVAGTSNDVYINVYLRASLDFELAVPVSPLYSINIDNRKSDQPVYIYPVGMSNTIGVATWRYMDSIANKALVGKANNSDDGILQMVNMKPFTVYEKDLVPSATSSPVKVRYQDKDGKLVGNTLDLNFEYMAMFIVNDDHNKYTYAMYFIDKNHAESYCRAHYRLATSSNQYPNSPTIKQWMASDSNLTTFYLGDTDVYSRYDYAAKQWRYREVYSAVVQAEMDAVMCDPSISELSSLTNGLRLFGEEFKDLKDYCRRFQLYSSANMSLNKDSNDSGVLMRIPITPIGLNTASDSNSKLLNIIREGIIPYICSAFRFYRGGLRFKVIIGNYNGTNNIGGQDTIYIQHKPDIIADTRDLSTNTINASTRTRLFQSGYAYTALSTSVNNSITVEVPCYVPTNLLMLQKPDYNQTSEIMHYSLGVLDIYQQKPQINEIVNTNVTLHYSFADDMDLSCFIGFPPMIPLAQDKDLTSFVVPEMGDDVKVEDLPHTSTGISNDLPKPEPQGPVLSVKQKFEDSIYQRGLSKIRANFNLEERENDTITAIIKDTISKFGSEYKHIIISCVGQIFHVIMNPTLQSFAVAIITFLSHIGFECTSYLGEWRKWLTSLFHTNIEKTNQPEVGDDKTEISPVDASKSSIIGSLLNMSISLVGGTIDKFRNIGMPDFTSGLFTNIRFGALTINAVITLFTNLFNIIPKMLSWVGSIVNPKKWYRWLFFNESKFIQQWVRDVEYVIDPNNRTAVHSQVRFNYHIQLLVIVGRDIVAKERSMKINNFRYLYDLNNKLNTLYSEVALTNISSGNIGVEPFCVCIYGASQVGKTYITKELTSHCLKEINYTTFDNLFYTRPTSTKHWDGVQNEPICIYDDFAHITTDEKIGELMGEFLILKSKATFTPPRAHLEDKGRKYNPLIVALTMNEPYPVFQNVLADQKAWQNRRDLLIQAEFVPPKDFPQATRVQDIPVAEAQKYKHAKFSVNKYTAARDNVSNAQEKLEVQVPKIDDEGDFIRVENKLVLITTKYMNINQLKWYVAKEFSCKYENMKYEYLRDIQQAKSFNPSSDQTFEFNLEEYIKHISEFRNNMNSQEKHTIEMAEKMAKHLKCKKCGKSSDCLCDTNYFTTSSVGNVSPQPENGEEISKTRREFMSFKNTTNNTVTDVSMEQIKNVLSKPLSMCCPPQQDMIIGEYRKQLKQNYLTSELESLLESPCAHKLAVYNPDFVTVFVDSKDKWFIVNNGEEYPVDLSEATECTCAWDNLSTEQFNKYRNTCIYLARIDDPDCKIPTYFAKDEKVVQIANRYSARVAEHRKLFFAELGLVVNDETWLGKLGSFAMKVIKPVASILVAVGLVTYIFKTDTVQNSLSAFSRKKKENEAYSELIKSHIITEDCVNNKCNMCPQMAYDAYRAPKRKIPTTMTAKRPEMLPDIRNSVDRKLRRNYFFLCAITPDGVETICRCLGLKNWIFIALDHYIDKIKSLPLNTKLEIRTNNTIKSVVLNDFNFIKVANSALVLGETPNTIPQFANIVNLWSGAWQMEHVPAEGQLYELNIPEKNNKIDSYHVQWHSNKINLHRDTLPVPNIVNSNIISTTIDYYWSYTTSGRGMCGSVLLTEMNTSSPLVGIHVAGEVSGGRGYAECICRETLENIIANFEPNPVEDVEIESQVLGDRKISLIDDTRRIKAAFEGNVNFIGVVPKAYEHKPAKKTRCKHSICYDQITKSVYDYPYLDQNDIRGTMDDNFSGSPMVNGCTYHGQPPLDFPTDLVDQAAEDVELLIKAKVMPLRRVLRPLSVEQSICGIPSIPGYDAMEFDTSEGFPFTSLRPAGAKDKRWLFDLGQDSFGYYLNSIEDVLQKTMDVKQQQRENGIIPVTIFTDCLKDMKLPKHKAHKTRIFSVSPVDYTIQFRQYFYDFTIAFQHYRKDVESAVGINVDSYEWHDMIQSLVENSDLFVTGDYSKFGPRLMAKCTTKAFQIINSWYQFNGDKSEVNSRIRYILGQETIFSKHLMLNLVYETYCGAPSGCPITTILNNIVNMIYIRVAFLSIQREVCRQSEDANIATFINFKNKVVVFFYGDDMIMTVQQDLLETFNGLSLSKFFKKYDITFTDALKTGSLRKGDSIFDKQTSFLKRNIKRHPYRPFYVAAMDTVAIEETCNWVFEGHPEPEASQIACQSMMLNAFGHGPSYYNSLRKRIIDWWCNIGEYVAIPTWRDVDERIFG</sequence>
<dbReference type="InterPro" id="IPR024379">
    <property type="entry name" value="Waikavirus_capsid-1"/>
</dbReference>
<evidence type="ECO:0000259" key="7">
    <source>
        <dbReference type="PROSITE" id="PS51218"/>
    </source>
</evidence>